<dbReference type="Gene3D" id="1.20.900.10">
    <property type="entry name" value="Dbl homology (DH) domain"/>
    <property type="match status" value="1"/>
</dbReference>
<keyword evidence="3" id="KW-1185">Reference proteome</keyword>
<feature type="non-terminal residue" evidence="2">
    <location>
        <position position="1"/>
    </location>
</feature>
<dbReference type="PANTHER" id="PTHR12673:SF159">
    <property type="entry name" value="LD03170P"/>
    <property type="match status" value="1"/>
</dbReference>
<evidence type="ECO:0000259" key="1">
    <source>
        <dbReference type="PROSITE" id="PS50010"/>
    </source>
</evidence>
<gene>
    <name evidence="2" type="ORF">LSH36_221g02009</name>
</gene>
<sequence length="187" mass="21816">VTSEHGQSVHDAVETVAMEQKLTSYRIYLASSKALLDLHTDIDTRYNLVETLLRREKLYQECLHSILDVYAEPLRKFSSLSAADHRVLFCSLEPILSFSTTLCLKINDAIQTWDPGTTRIGNLFSKQFWHHYDEYYLRYPTIRSLLKEKYTTDEEFTEFCRMRHGAAHHSLESLLLLPVSVPKYLKK</sequence>
<evidence type="ECO:0000313" key="3">
    <source>
        <dbReference type="Proteomes" id="UP001208570"/>
    </source>
</evidence>
<dbReference type="InterPro" id="IPR051092">
    <property type="entry name" value="FYVE_RhoGEF_PH"/>
</dbReference>
<name>A0AAD9N476_9ANNE</name>
<organism evidence="2 3">
    <name type="scientific">Paralvinella palmiformis</name>
    <dbReference type="NCBI Taxonomy" id="53620"/>
    <lineage>
        <taxon>Eukaryota</taxon>
        <taxon>Metazoa</taxon>
        <taxon>Spiralia</taxon>
        <taxon>Lophotrochozoa</taxon>
        <taxon>Annelida</taxon>
        <taxon>Polychaeta</taxon>
        <taxon>Sedentaria</taxon>
        <taxon>Canalipalpata</taxon>
        <taxon>Terebellida</taxon>
        <taxon>Terebelliformia</taxon>
        <taxon>Alvinellidae</taxon>
        <taxon>Paralvinella</taxon>
    </lineage>
</organism>
<reference evidence="2" key="1">
    <citation type="journal article" date="2023" name="Mol. Biol. Evol.">
        <title>Third-Generation Sequencing Reveals the Adaptive Role of the Epigenome in Three Deep-Sea Polychaetes.</title>
        <authorList>
            <person name="Perez M."/>
            <person name="Aroh O."/>
            <person name="Sun Y."/>
            <person name="Lan Y."/>
            <person name="Juniper S.K."/>
            <person name="Young C.R."/>
            <person name="Angers B."/>
            <person name="Qian P.Y."/>
        </authorList>
    </citation>
    <scope>NUCLEOTIDE SEQUENCE</scope>
    <source>
        <strain evidence="2">P08H-3</strain>
    </source>
</reference>
<dbReference type="Proteomes" id="UP001208570">
    <property type="component" value="Unassembled WGS sequence"/>
</dbReference>
<dbReference type="EMBL" id="JAODUP010000221">
    <property type="protein sequence ID" value="KAK2156115.1"/>
    <property type="molecule type" value="Genomic_DNA"/>
</dbReference>
<dbReference type="SMART" id="SM00325">
    <property type="entry name" value="RhoGEF"/>
    <property type="match status" value="1"/>
</dbReference>
<feature type="domain" description="DH" evidence="1">
    <location>
        <begin position="44"/>
        <end position="179"/>
    </location>
</feature>
<protein>
    <recommendedName>
        <fullName evidence="1">DH domain-containing protein</fullName>
    </recommendedName>
</protein>
<dbReference type="PROSITE" id="PS50010">
    <property type="entry name" value="DH_2"/>
    <property type="match status" value="1"/>
</dbReference>
<dbReference type="GO" id="GO:0005737">
    <property type="term" value="C:cytoplasm"/>
    <property type="evidence" value="ECO:0007669"/>
    <property type="project" value="TreeGrafter"/>
</dbReference>
<dbReference type="GO" id="GO:0005085">
    <property type="term" value="F:guanyl-nucleotide exchange factor activity"/>
    <property type="evidence" value="ECO:0007669"/>
    <property type="project" value="InterPro"/>
</dbReference>
<proteinExistence type="predicted"/>
<dbReference type="AlphaFoldDB" id="A0AAD9N476"/>
<dbReference type="InterPro" id="IPR035899">
    <property type="entry name" value="DBL_dom_sf"/>
</dbReference>
<accession>A0AAD9N476</accession>
<comment type="caution">
    <text evidence="2">The sequence shown here is derived from an EMBL/GenBank/DDBJ whole genome shotgun (WGS) entry which is preliminary data.</text>
</comment>
<dbReference type="PANTHER" id="PTHR12673">
    <property type="entry name" value="FACIOGENITAL DYSPLASIA PROTEIN"/>
    <property type="match status" value="1"/>
</dbReference>
<dbReference type="InterPro" id="IPR000219">
    <property type="entry name" value="DH_dom"/>
</dbReference>
<evidence type="ECO:0000313" key="2">
    <source>
        <dbReference type="EMBL" id="KAK2156115.1"/>
    </source>
</evidence>
<dbReference type="Pfam" id="PF00621">
    <property type="entry name" value="RhoGEF"/>
    <property type="match status" value="1"/>
</dbReference>
<dbReference type="SUPFAM" id="SSF48065">
    <property type="entry name" value="DBL homology domain (DH-domain)"/>
    <property type="match status" value="1"/>
</dbReference>